<dbReference type="Proteomes" id="UP000324222">
    <property type="component" value="Unassembled WGS sequence"/>
</dbReference>
<proteinExistence type="predicted"/>
<evidence type="ECO:0000313" key="2">
    <source>
        <dbReference type="EMBL" id="MPC50379.1"/>
    </source>
</evidence>
<sequence length="74" mass="8179">MLTMVPKRLINSENKDSSESANVSEPQPSNRGFTGTIPSYQSFYMDGDSSSATSPPLLHYPSPAFTYIKYKSIL</sequence>
<accession>A0A5B7FYQ0</accession>
<evidence type="ECO:0000256" key="1">
    <source>
        <dbReference type="SAM" id="MobiDB-lite"/>
    </source>
</evidence>
<keyword evidence="3" id="KW-1185">Reference proteome</keyword>
<reference evidence="2 3" key="1">
    <citation type="submission" date="2019-05" db="EMBL/GenBank/DDBJ databases">
        <title>Another draft genome of Portunus trituberculatus and its Hox gene families provides insights of decapod evolution.</title>
        <authorList>
            <person name="Jeong J.-H."/>
            <person name="Song I."/>
            <person name="Kim S."/>
            <person name="Choi T."/>
            <person name="Kim D."/>
            <person name="Ryu S."/>
            <person name="Kim W."/>
        </authorList>
    </citation>
    <scope>NUCLEOTIDE SEQUENCE [LARGE SCALE GENOMIC DNA]</scope>
    <source>
        <tissue evidence="2">Muscle</tissue>
    </source>
</reference>
<dbReference type="AlphaFoldDB" id="A0A5B7FYQ0"/>
<gene>
    <name evidence="2" type="ORF">E2C01_044207</name>
</gene>
<organism evidence="2 3">
    <name type="scientific">Portunus trituberculatus</name>
    <name type="common">Swimming crab</name>
    <name type="synonym">Neptunus trituberculatus</name>
    <dbReference type="NCBI Taxonomy" id="210409"/>
    <lineage>
        <taxon>Eukaryota</taxon>
        <taxon>Metazoa</taxon>
        <taxon>Ecdysozoa</taxon>
        <taxon>Arthropoda</taxon>
        <taxon>Crustacea</taxon>
        <taxon>Multicrustacea</taxon>
        <taxon>Malacostraca</taxon>
        <taxon>Eumalacostraca</taxon>
        <taxon>Eucarida</taxon>
        <taxon>Decapoda</taxon>
        <taxon>Pleocyemata</taxon>
        <taxon>Brachyura</taxon>
        <taxon>Eubrachyura</taxon>
        <taxon>Portunoidea</taxon>
        <taxon>Portunidae</taxon>
        <taxon>Portuninae</taxon>
        <taxon>Portunus</taxon>
    </lineage>
</organism>
<feature type="compositionally biased region" description="Polar residues" evidence="1">
    <location>
        <begin position="19"/>
        <end position="37"/>
    </location>
</feature>
<protein>
    <submittedName>
        <fullName evidence="2">Uncharacterized protein</fullName>
    </submittedName>
</protein>
<dbReference type="EMBL" id="VSRR010009467">
    <property type="protein sequence ID" value="MPC50379.1"/>
    <property type="molecule type" value="Genomic_DNA"/>
</dbReference>
<evidence type="ECO:0000313" key="3">
    <source>
        <dbReference type="Proteomes" id="UP000324222"/>
    </source>
</evidence>
<name>A0A5B7FYQ0_PORTR</name>
<feature type="region of interest" description="Disordered" evidence="1">
    <location>
        <begin position="1"/>
        <end position="37"/>
    </location>
</feature>
<comment type="caution">
    <text evidence="2">The sequence shown here is derived from an EMBL/GenBank/DDBJ whole genome shotgun (WGS) entry which is preliminary data.</text>
</comment>